<keyword evidence="1" id="KW-0677">Repeat</keyword>
<evidence type="ECO:0000256" key="3">
    <source>
        <dbReference type="RuleBase" id="RU369035"/>
    </source>
</evidence>
<name>A0A284QX97_ARMOS</name>
<dbReference type="Pfam" id="PF05843">
    <property type="entry name" value="Suf"/>
    <property type="match status" value="1"/>
</dbReference>
<dbReference type="GO" id="GO:0180010">
    <property type="term" value="P:co-transcriptional mRNA 3'-end processing, cleavage and polyadenylation pathway"/>
    <property type="evidence" value="ECO:0007669"/>
    <property type="project" value="UniProtKB-UniRule"/>
</dbReference>
<dbReference type="Proteomes" id="UP000219338">
    <property type="component" value="Unassembled WGS sequence"/>
</dbReference>
<dbReference type="SUPFAM" id="SSF48452">
    <property type="entry name" value="TPR-like"/>
    <property type="match status" value="2"/>
</dbReference>
<keyword evidence="2 3" id="KW-0539">Nucleus</keyword>
<reference evidence="7" key="1">
    <citation type="journal article" date="2017" name="Nat. Ecol. Evol.">
        <title>Genome expansion and lineage-specific genetic innovations in the forest pathogenic fungi Armillaria.</title>
        <authorList>
            <person name="Sipos G."/>
            <person name="Prasanna A.N."/>
            <person name="Walter M.C."/>
            <person name="O'Connor E."/>
            <person name="Balint B."/>
            <person name="Krizsan K."/>
            <person name="Kiss B."/>
            <person name="Hess J."/>
            <person name="Varga T."/>
            <person name="Slot J."/>
            <person name="Riley R."/>
            <person name="Boka B."/>
            <person name="Rigling D."/>
            <person name="Barry K."/>
            <person name="Lee J."/>
            <person name="Mihaltcheva S."/>
            <person name="LaButti K."/>
            <person name="Lipzen A."/>
            <person name="Waldron R."/>
            <person name="Moloney N.M."/>
            <person name="Sperisen C."/>
            <person name="Kredics L."/>
            <person name="Vagvoelgyi C."/>
            <person name="Patrignani A."/>
            <person name="Fitzpatrick D."/>
            <person name="Nagy I."/>
            <person name="Doyle S."/>
            <person name="Anderson J.B."/>
            <person name="Grigoriev I.V."/>
            <person name="Gueldener U."/>
            <person name="Muensterkoetter M."/>
            <person name="Nagy L.G."/>
        </authorList>
    </citation>
    <scope>NUCLEOTIDE SEQUENCE [LARGE SCALE GENOMIC DNA]</scope>
    <source>
        <strain evidence="7">C18/9</strain>
    </source>
</reference>
<dbReference type="OMA" id="VQLWSVY"/>
<dbReference type="InterPro" id="IPR045243">
    <property type="entry name" value="Rna14-like"/>
</dbReference>
<dbReference type="STRING" id="47428.A0A284QX97"/>
<feature type="compositionally biased region" description="Low complexity" evidence="4">
    <location>
        <begin position="434"/>
        <end position="446"/>
    </location>
</feature>
<dbReference type="Gene3D" id="1.25.40.1040">
    <property type="match status" value="1"/>
</dbReference>
<dbReference type="InterPro" id="IPR003107">
    <property type="entry name" value="HAT"/>
</dbReference>
<feature type="compositionally biased region" description="Basic and acidic residues" evidence="4">
    <location>
        <begin position="693"/>
        <end position="703"/>
    </location>
</feature>
<dbReference type="OrthoDB" id="26282at2759"/>
<protein>
    <recommendedName>
        <fullName evidence="3">mRNA 3'-end-processing protein RNA14</fullName>
    </recommendedName>
</protein>
<organism evidence="6 7">
    <name type="scientific">Armillaria ostoyae</name>
    <name type="common">Armillaria root rot fungus</name>
    <dbReference type="NCBI Taxonomy" id="47428"/>
    <lineage>
        <taxon>Eukaryota</taxon>
        <taxon>Fungi</taxon>
        <taxon>Dikarya</taxon>
        <taxon>Basidiomycota</taxon>
        <taxon>Agaricomycotina</taxon>
        <taxon>Agaricomycetes</taxon>
        <taxon>Agaricomycetidae</taxon>
        <taxon>Agaricales</taxon>
        <taxon>Marasmiineae</taxon>
        <taxon>Physalacriaceae</taxon>
        <taxon>Armillaria</taxon>
    </lineage>
</organism>
<keyword evidence="3" id="KW-0507">mRNA processing</keyword>
<evidence type="ECO:0000313" key="7">
    <source>
        <dbReference type="Proteomes" id="UP000219338"/>
    </source>
</evidence>
<evidence type="ECO:0000313" key="6">
    <source>
        <dbReference type="EMBL" id="SJL01098.1"/>
    </source>
</evidence>
<dbReference type="InterPro" id="IPR008847">
    <property type="entry name" value="Suf"/>
</dbReference>
<dbReference type="InterPro" id="IPR011990">
    <property type="entry name" value="TPR-like_helical_dom_sf"/>
</dbReference>
<feature type="compositionally biased region" description="Basic and acidic residues" evidence="4">
    <location>
        <begin position="662"/>
        <end position="675"/>
    </location>
</feature>
<accession>A0A284QX97</accession>
<dbReference type="EMBL" id="FUEG01000003">
    <property type="protein sequence ID" value="SJL01098.1"/>
    <property type="molecule type" value="Genomic_DNA"/>
</dbReference>
<evidence type="ECO:0000259" key="5">
    <source>
        <dbReference type="Pfam" id="PF05843"/>
    </source>
</evidence>
<evidence type="ECO:0000256" key="4">
    <source>
        <dbReference type="SAM" id="MobiDB-lite"/>
    </source>
</evidence>
<dbReference type="GO" id="GO:0005737">
    <property type="term" value="C:cytoplasm"/>
    <property type="evidence" value="ECO:0007669"/>
    <property type="project" value="UniProtKB-SubCell"/>
</dbReference>
<keyword evidence="7" id="KW-1185">Reference proteome</keyword>
<feature type="compositionally biased region" description="Gly residues" evidence="4">
    <location>
        <begin position="819"/>
        <end position="830"/>
    </location>
</feature>
<feature type="domain" description="Suppressor of forked" evidence="5">
    <location>
        <begin position="41"/>
        <end position="625"/>
    </location>
</feature>
<dbReference type="AlphaFoldDB" id="A0A284QX97"/>
<feature type="region of interest" description="Disordered" evidence="4">
    <location>
        <begin position="633"/>
        <end position="751"/>
    </location>
</feature>
<feature type="region of interest" description="Disordered" evidence="4">
    <location>
        <begin position="786"/>
        <end position="830"/>
    </location>
</feature>
<feature type="compositionally biased region" description="Polar residues" evidence="4">
    <location>
        <begin position="633"/>
        <end position="647"/>
    </location>
</feature>
<dbReference type="PANTHER" id="PTHR19980:SF0">
    <property type="entry name" value="CLEAVAGE STIMULATION FACTOR SUBUNIT 3"/>
    <property type="match status" value="1"/>
</dbReference>
<gene>
    <name evidence="6" type="ORF">ARMOST_04414</name>
</gene>
<dbReference type="PANTHER" id="PTHR19980">
    <property type="entry name" value="RNA CLEAVAGE STIMULATION FACTOR"/>
    <property type="match status" value="1"/>
</dbReference>
<dbReference type="GO" id="GO:0005634">
    <property type="term" value="C:nucleus"/>
    <property type="evidence" value="ECO:0007669"/>
    <property type="project" value="UniProtKB-SubCell"/>
</dbReference>
<comment type="function">
    <text evidence="3">Component of the cleavage factor IA (CFIA) complex, which is involved in the endonucleolytic cleavage during polyadenylation-dependent pre-mRNA 3'-end formation.</text>
</comment>
<dbReference type="SMART" id="SM00386">
    <property type="entry name" value="HAT"/>
    <property type="match status" value="7"/>
</dbReference>
<proteinExistence type="predicted"/>
<evidence type="ECO:0000256" key="2">
    <source>
        <dbReference type="ARBA" id="ARBA00023242"/>
    </source>
</evidence>
<comment type="subcellular location">
    <subcellularLocation>
        <location evidence="3">Nucleus</location>
    </subcellularLocation>
    <subcellularLocation>
        <location evidence="3">Cytoplasm</location>
    </subcellularLocation>
    <text evidence="3">Nucleus and/or cytoplasm.</text>
</comment>
<feature type="compositionally biased region" description="Basic and acidic residues" evidence="4">
    <location>
        <begin position="721"/>
        <end position="746"/>
    </location>
</feature>
<feature type="region of interest" description="Disordered" evidence="4">
    <location>
        <begin position="413"/>
        <end position="454"/>
    </location>
</feature>
<evidence type="ECO:0000256" key="1">
    <source>
        <dbReference type="ARBA" id="ARBA00022737"/>
    </source>
</evidence>
<feature type="compositionally biased region" description="Pro residues" evidence="4">
    <location>
        <begin position="795"/>
        <end position="814"/>
    </location>
</feature>
<keyword evidence="3" id="KW-0963">Cytoplasm</keyword>
<dbReference type="GO" id="GO:0003729">
    <property type="term" value="F:mRNA binding"/>
    <property type="evidence" value="ECO:0007669"/>
    <property type="project" value="TreeGrafter"/>
</dbReference>
<sequence length="830" mass="94223">MSQDEFAGDKTQPSEEIIAALNSPVKTEPSSQSLPPLSEFDSLRAQLTEKPHSPALWKRLVEIAEQSGETEKIKVAFDSLLKQYPNTSAAQISYISHYLDNPKTFGEAEALFTTFLKHSPSVDLFRFYLTYVRRVHSDPTKRDPAKREVVRKAYEFALNPPHGVGQDKDAGDIWHDYIQFLSESEATATTTWDQQQNMDALRKVYHRAVQIPLDNVEKLWQDLEAFEMKLNKITAKKFMADLSPAHMQARTVYRQLNNYVSTLYPPSTGRPELFLPSLPSFDPAERSTVGKWKGYLKWEESNPLEIEDKDKPLLILRVQTVYRKAVIRMRYFPEIWYMAYTWTKSIGKNEEAMSILKNGREANPLSFLLTFAYAEALEANKKYDEVKTTFDTFLANLRVDLEAVEQKVKSANSSFSSANGDIPGVQPPATETGSQSNNYSFNSQSSDETPPKSSELAEKRAEYGLVYICYMRFMRRTEGVMKSRLVFSTARKDRWCPWEVYEAAALMEFHCTNDKNIASRIFEKGLNTFATEIEFVIRYLAFLISINDENNARALFERVISTFPPEKARPLWERWARYEYQYADLEAALKLEKRMADVYPNDPPLKRFAQRHVYLGVDAIAARDLGVAIAKKSTSALGRSDTIQSLLATPPTPVTGGTKRPPSPEHRKPRDDRSGDYGPSHKRARPNSPPLRSSDRDRWESSRDGPSSSRGRRYSPPPPSSKDRERPPLPPPRRQEKEKDKEEEKPVTLPPVISYFLGSLPSASEFDGPVFRTEDLMNLFRNAVIPSSSSSRARSPPPPPPVPPRGGGRPPPDYSPYQGPGGGSRGGRRY</sequence>
<feature type="region of interest" description="Disordered" evidence="4">
    <location>
        <begin position="1"/>
        <end position="37"/>
    </location>
</feature>